<dbReference type="Proteomes" id="UP000032221">
    <property type="component" value="Unassembled WGS sequence"/>
</dbReference>
<dbReference type="PANTHER" id="PTHR44688">
    <property type="entry name" value="DNA-BINDING TRANSCRIPTIONAL ACTIVATOR DEVR_DOSR"/>
    <property type="match status" value="1"/>
</dbReference>
<dbReference type="PATRIC" id="fig|280871.6.peg.137"/>
<dbReference type="PROSITE" id="PS00622">
    <property type="entry name" value="HTH_LUXR_1"/>
    <property type="match status" value="1"/>
</dbReference>
<feature type="domain" description="HTH luxR-type" evidence="5">
    <location>
        <begin position="772"/>
        <end position="837"/>
    </location>
</feature>
<dbReference type="SUPFAM" id="SSF46894">
    <property type="entry name" value="C-terminal effector domain of the bipartite response regulators"/>
    <property type="match status" value="1"/>
</dbReference>
<evidence type="ECO:0000256" key="4">
    <source>
        <dbReference type="SAM" id="MobiDB-lite"/>
    </source>
</evidence>
<comment type="caution">
    <text evidence="6">The sequence shown here is derived from an EMBL/GenBank/DDBJ whole genome shotgun (WGS) entry which is preliminary data.</text>
</comment>
<keyword evidence="1" id="KW-0805">Transcription regulation</keyword>
<keyword evidence="3" id="KW-0804">Transcription</keyword>
<sequence>MNTASTQLIGRDAELTVLRDAIASPPRGQVIVISGALGSGKTSLLVAAERQADALGHRVLGIAGLPGETGTPLGGLHRLLRALNDAEANPYGRANIIETLFSTPLFGDQIHTARLATALLELLDAVPRRQPVLVTVDDAHWLDEQSRSVLLFAARRSAGRPITVALTLPDTVAATGLAGRSAVEIPLAPMTLDQSIELLEAQPTPPSGLLREQILKQSAGNAAAIIHFSSTTAGATPSAGYAPDPLPLPISVHAIYAQHLAHLPSSTRAALVVVAAASAADLHGLPPGALADPAVLAPAETAGVVRVESARINPVNPLIRSAAYYGAPLTARQDAHQLLADALNALPQRQTWHRAHAASSATGNPHDRIRALTAHGMTTMWHDGRAAAVTLLTAADEALRLEPALAWEPLRVAAAAAFLSGDPSAYRDTAKALQRLDDSMPVTAGGSSTSRLWVWAVTDSLRTQADMASFSSRPIEGLGVLDLSLIGLAAGVTDESELSIRTLRIAQSLMTQHDSTNGHALTTAVLAWSCVDTGRWDEALRITSQLHTLGAVSDQPLVTATGDLIRATVATRRGDTAAARVQLTAALNVLDFQDNRLHSAQAHHVLGLINIVEGNDLGAYGHLAELFTASGVPLHPHVSFRALVDFAEAAARTGMADDARRRFTAALTHLPQPRSARLDQLLNHAAALLNVGDVGDALARTLADPAGEQWPFERARLRLSYSGWLRRSRRRKEARQHISAALATFEKLGARPWLEICARELRASGVPTTAPAIPSTGQLSPQEHQVVYLAGRGLTNPQIAARLQLSTRTVSGYLYRSFPKLGVTSRHQIRDIPPPPDTFPQSQGFG</sequence>
<keyword evidence="7" id="KW-1185">Reference proteome</keyword>
<dbReference type="Pfam" id="PF00196">
    <property type="entry name" value="GerE"/>
    <property type="match status" value="1"/>
</dbReference>
<dbReference type="PANTHER" id="PTHR44688:SF16">
    <property type="entry name" value="DNA-BINDING TRANSCRIPTIONAL ACTIVATOR DEVR_DOSR"/>
    <property type="match status" value="1"/>
</dbReference>
<proteinExistence type="predicted"/>
<dbReference type="SMART" id="SM00421">
    <property type="entry name" value="HTH_LUXR"/>
    <property type="match status" value="1"/>
</dbReference>
<dbReference type="STRING" id="280871.TL10_00680"/>
<dbReference type="Pfam" id="PF13191">
    <property type="entry name" value="AAA_16"/>
    <property type="match status" value="1"/>
</dbReference>
<dbReference type="Gene3D" id="1.10.10.10">
    <property type="entry name" value="Winged helix-like DNA-binding domain superfamily/Winged helix DNA-binding domain"/>
    <property type="match status" value="1"/>
</dbReference>
<evidence type="ECO:0000259" key="5">
    <source>
        <dbReference type="PROSITE" id="PS50043"/>
    </source>
</evidence>
<dbReference type="InterPro" id="IPR041664">
    <property type="entry name" value="AAA_16"/>
</dbReference>
<dbReference type="InterPro" id="IPR000792">
    <property type="entry name" value="Tscrpt_reg_LuxR_C"/>
</dbReference>
<dbReference type="Gene3D" id="3.40.50.300">
    <property type="entry name" value="P-loop containing nucleotide triphosphate hydrolases"/>
    <property type="match status" value="1"/>
</dbReference>
<protein>
    <recommendedName>
        <fullName evidence="5">HTH luxR-type domain-containing protein</fullName>
    </recommendedName>
</protein>
<name>A0A0D1JB30_9MYCO</name>
<reference evidence="6 7" key="1">
    <citation type="submission" date="2015-01" db="EMBL/GenBank/DDBJ databases">
        <title>Genome sequence of Mycobacterium llatzerense and Mycobacterium immunogenum recovered from brain abscess.</title>
        <authorList>
            <person name="Greninger A.L."/>
            <person name="Langelier C."/>
            <person name="Cunningham G."/>
            <person name="Chiu C.Y."/>
            <person name="Miller S."/>
        </authorList>
    </citation>
    <scope>NUCLEOTIDE SEQUENCE [LARGE SCALE GENOMIC DNA]</scope>
    <source>
        <strain evidence="6 7">CLUC14</strain>
    </source>
</reference>
<dbReference type="InterPro" id="IPR027417">
    <property type="entry name" value="P-loop_NTPase"/>
</dbReference>
<dbReference type="PROSITE" id="PS50043">
    <property type="entry name" value="HTH_LUXR_2"/>
    <property type="match status" value="1"/>
</dbReference>
<dbReference type="CDD" id="cd06170">
    <property type="entry name" value="LuxR_C_like"/>
    <property type="match status" value="1"/>
</dbReference>
<dbReference type="AlphaFoldDB" id="A0A0D1JB30"/>
<dbReference type="GO" id="GO:0003677">
    <property type="term" value="F:DNA binding"/>
    <property type="evidence" value="ECO:0007669"/>
    <property type="project" value="UniProtKB-KW"/>
</dbReference>
<feature type="region of interest" description="Disordered" evidence="4">
    <location>
        <begin position="826"/>
        <end position="846"/>
    </location>
</feature>
<dbReference type="Gene3D" id="1.25.40.10">
    <property type="entry name" value="Tetratricopeptide repeat domain"/>
    <property type="match status" value="1"/>
</dbReference>
<keyword evidence="2" id="KW-0238">DNA-binding</keyword>
<evidence type="ECO:0000313" key="6">
    <source>
        <dbReference type="EMBL" id="KIU18793.1"/>
    </source>
</evidence>
<dbReference type="InterPro" id="IPR011990">
    <property type="entry name" value="TPR-like_helical_dom_sf"/>
</dbReference>
<gene>
    <name evidence="6" type="ORF">TL10_00680</name>
</gene>
<dbReference type="EMBL" id="JXST01000001">
    <property type="protein sequence ID" value="KIU18793.1"/>
    <property type="molecule type" value="Genomic_DNA"/>
</dbReference>
<organism evidence="6 7">
    <name type="scientific">Mycolicibacterium llatzerense</name>
    <dbReference type="NCBI Taxonomy" id="280871"/>
    <lineage>
        <taxon>Bacteria</taxon>
        <taxon>Bacillati</taxon>
        <taxon>Actinomycetota</taxon>
        <taxon>Actinomycetes</taxon>
        <taxon>Mycobacteriales</taxon>
        <taxon>Mycobacteriaceae</taxon>
        <taxon>Mycolicibacterium</taxon>
    </lineage>
</organism>
<dbReference type="InterPro" id="IPR036388">
    <property type="entry name" value="WH-like_DNA-bd_sf"/>
</dbReference>
<evidence type="ECO:0000313" key="7">
    <source>
        <dbReference type="Proteomes" id="UP000032221"/>
    </source>
</evidence>
<accession>A0A0D1JB30</accession>
<evidence type="ECO:0000256" key="2">
    <source>
        <dbReference type="ARBA" id="ARBA00023125"/>
    </source>
</evidence>
<dbReference type="InterPro" id="IPR016032">
    <property type="entry name" value="Sig_transdc_resp-reg_C-effctor"/>
</dbReference>
<evidence type="ECO:0000256" key="1">
    <source>
        <dbReference type="ARBA" id="ARBA00023015"/>
    </source>
</evidence>
<dbReference type="SUPFAM" id="SSF52540">
    <property type="entry name" value="P-loop containing nucleoside triphosphate hydrolases"/>
    <property type="match status" value="1"/>
</dbReference>
<dbReference type="GO" id="GO:0006355">
    <property type="term" value="P:regulation of DNA-templated transcription"/>
    <property type="evidence" value="ECO:0007669"/>
    <property type="project" value="InterPro"/>
</dbReference>
<evidence type="ECO:0000256" key="3">
    <source>
        <dbReference type="ARBA" id="ARBA00023163"/>
    </source>
</evidence>
<dbReference type="PRINTS" id="PR00038">
    <property type="entry name" value="HTHLUXR"/>
</dbReference>